<comment type="similarity">
    <text evidence="7">Belongs to the gamma-glutamyl phosphate reductase family.</text>
</comment>
<dbReference type="GO" id="GO:0055129">
    <property type="term" value="P:L-proline biosynthetic process"/>
    <property type="evidence" value="ECO:0007669"/>
    <property type="project" value="UniProtKB-UniRule"/>
</dbReference>
<name>A0A2N3QF20_9BIFI</name>
<dbReference type="EC" id="1.2.1.41" evidence="7"/>
<dbReference type="InterPro" id="IPR016161">
    <property type="entry name" value="Ald_DH/histidinol_DH"/>
</dbReference>
<evidence type="ECO:0000256" key="3">
    <source>
        <dbReference type="ARBA" id="ARBA00022650"/>
    </source>
</evidence>
<accession>A0A2N3QF20</accession>
<evidence type="ECO:0000259" key="8">
    <source>
        <dbReference type="Pfam" id="PF00171"/>
    </source>
</evidence>
<dbReference type="Gene3D" id="3.40.605.10">
    <property type="entry name" value="Aldehyde Dehydrogenase, Chain A, domain 1"/>
    <property type="match status" value="1"/>
</dbReference>
<evidence type="ECO:0000256" key="4">
    <source>
        <dbReference type="ARBA" id="ARBA00022857"/>
    </source>
</evidence>
<comment type="subcellular location">
    <subcellularLocation>
        <location evidence="7">Cytoplasm</location>
    </subcellularLocation>
</comment>
<dbReference type="GO" id="GO:0050661">
    <property type="term" value="F:NADP binding"/>
    <property type="evidence" value="ECO:0007669"/>
    <property type="project" value="InterPro"/>
</dbReference>
<dbReference type="Proteomes" id="UP000233727">
    <property type="component" value="Unassembled WGS sequence"/>
</dbReference>
<dbReference type="Pfam" id="PF00171">
    <property type="entry name" value="Aldedh"/>
    <property type="match status" value="1"/>
</dbReference>
<dbReference type="InterPro" id="IPR015590">
    <property type="entry name" value="Aldehyde_DH_dom"/>
</dbReference>
<evidence type="ECO:0000256" key="6">
    <source>
        <dbReference type="ARBA" id="ARBA00049024"/>
    </source>
</evidence>
<keyword evidence="3 7" id="KW-0641">Proline biosynthesis</keyword>
<evidence type="ECO:0000256" key="2">
    <source>
        <dbReference type="ARBA" id="ARBA00022605"/>
    </source>
</evidence>
<keyword evidence="5 7" id="KW-0560">Oxidoreductase</keyword>
<dbReference type="Gene3D" id="3.40.309.10">
    <property type="entry name" value="Aldehyde Dehydrogenase, Chain A, domain 2"/>
    <property type="match status" value="1"/>
</dbReference>
<dbReference type="STRING" id="33905.BTHE_0040"/>
<organism evidence="9 10">
    <name type="scientific">Bifidobacterium thermophilum</name>
    <dbReference type="NCBI Taxonomy" id="33905"/>
    <lineage>
        <taxon>Bacteria</taxon>
        <taxon>Bacillati</taxon>
        <taxon>Actinomycetota</taxon>
        <taxon>Actinomycetes</taxon>
        <taxon>Bifidobacteriales</taxon>
        <taxon>Bifidobacteriaceae</taxon>
        <taxon>Bifidobacterium</taxon>
    </lineage>
</organism>
<evidence type="ECO:0000256" key="1">
    <source>
        <dbReference type="ARBA" id="ARBA00004985"/>
    </source>
</evidence>
<sequence length="459" mass="49033">MTRRVSEISAMPAACATVLAMTNQEDSGQAGRVDAQVFSAVCMMADAAAQAQRALEQANTEAKNELLLAIADALDTHADDIAAANEQDMQEAFESGMDEGKLDRLRFDVDRIAASAQGVRHVATLPDPIGQIVRGYNLPNGLRLNQVRVPIGVIGMIYEARPNVTVDVASLCLKSGNAAILRGGHAAERTNAATLRVIRETIAEHGFDQALVATVDAYGRQGATAMMEARGHIDVLIPRGGAGLIQAVVRNSKVPVIETGAGNVHIYVDRSGDLNKAIPIILNAKTQRVGVCNAAEKLLVHRDVAETFLPLAAQALAEANVVLRADERAYGIIDAAGIEGIDLEQADEQDWDTEYLALKMGVKVVDSLDEAIGHINMHSTGHTESIIAENYSAIERFTRLVDSAVVMVNASTRFTDGGVFGFGAELGISTQKMHARGPMGLQEMTTTKWIGYGTGQVRR</sequence>
<dbReference type="InterPro" id="IPR012134">
    <property type="entry name" value="Glu-5-SA_DH"/>
</dbReference>
<dbReference type="FunFam" id="3.40.309.10:FF:000006">
    <property type="entry name" value="Gamma-glutamyl phosphate reductase"/>
    <property type="match status" value="1"/>
</dbReference>
<dbReference type="PIRSF" id="PIRSF000151">
    <property type="entry name" value="GPR"/>
    <property type="match status" value="1"/>
</dbReference>
<comment type="function">
    <text evidence="7">Catalyzes the NADPH-dependent reduction of L-glutamate 5-phosphate into L-glutamate 5-semialdehyde and phosphate. The product spontaneously undergoes cyclization to form 1-pyrroline-5-carboxylate.</text>
</comment>
<dbReference type="InterPro" id="IPR020593">
    <property type="entry name" value="G-glutamylP_reductase_CS"/>
</dbReference>
<evidence type="ECO:0000313" key="10">
    <source>
        <dbReference type="Proteomes" id="UP000233727"/>
    </source>
</evidence>
<dbReference type="AlphaFoldDB" id="A0A2N3QF20"/>
<feature type="domain" description="Aldehyde dehydrogenase" evidence="8">
    <location>
        <begin position="30"/>
        <end position="321"/>
    </location>
</feature>
<dbReference type="GO" id="GO:0005737">
    <property type="term" value="C:cytoplasm"/>
    <property type="evidence" value="ECO:0007669"/>
    <property type="project" value="UniProtKB-SubCell"/>
</dbReference>
<dbReference type="EMBL" id="PCGY01000022">
    <property type="protein sequence ID" value="PKU89212.1"/>
    <property type="molecule type" value="Genomic_DNA"/>
</dbReference>
<dbReference type="NCBIfam" id="TIGR00407">
    <property type="entry name" value="proA"/>
    <property type="match status" value="1"/>
</dbReference>
<dbReference type="UniPathway" id="UPA00098">
    <property type="reaction ID" value="UER00360"/>
</dbReference>
<comment type="caution">
    <text evidence="9">The sequence shown here is derived from an EMBL/GenBank/DDBJ whole genome shotgun (WGS) entry which is preliminary data.</text>
</comment>
<dbReference type="InterPro" id="IPR000965">
    <property type="entry name" value="GPR_dom"/>
</dbReference>
<dbReference type="PANTHER" id="PTHR11063">
    <property type="entry name" value="GLUTAMATE SEMIALDEHYDE DEHYDROGENASE"/>
    <property type="match status" value="1"/>
</dbReference>
<dbReference type="SUPFAM" id="SSF53720">
    <property type="entry name" value="ALDH-like"/>
    <property type="match status" value="1"/>
</dbReference>
<gene>
    <name evidence="7" type="primary">proA</name>
    <name evidence="9" type="ORF">CQR47_1646</name>
</gene>
<reference evidence="9 10" key="1">
    <citation type="submission" date="2017-10" db="EMBL/GenBank/DDBJ databases">
        <title>Bifidobacterium genomics.</title>
        <authorList>
            <person name="Lugli G.A."/>
            <person name="Milani C."/>
            <person name="Mancabelli L."/>
        </authorList>
    </citation>
    <scope>NUCLEOTIDE SEQUENCE [LARGE SCALE GENOMIC DNA]</scope>
    <source>
        <strain evidence="9 10">1542B</strain>
    </source>
</reference>
<evidence type="ECO:0000313" key="9">
    <source>
        <dbReference type="EMBL" id="PKU89212.1"/>
    </source>
</evidence>
<dbReference type="CDD" id="cd07079">
    <property type="entry name" value="ALDH_F18-19_ProA-GPR"/>
    <property type="match status" value="1"/>
</dbReference>
<evidence type="ECO:0000256" key="5">
    <source>
        <dbReference type="ARBA" id="ARBA00023002"/>
    </source>
</evidence>
<proteinExistence type="inferred from homology"/>
<dbReference type="GO" id="GO:0004350">
    <property type="term" value="F:glutamate-5-semialdehyde dehydrogenase activity"/>
    <property type="evidence" value="ECO:0007669"/>
    <property type="project" value="UniProtKB-UniRule"/>
</dbReference>
<comment type="catalytic activity">
    <reaction evidence="6 7">
        <text>L-glutamate 5-semialdehyde + phosphate + NADP(+) = L-glutamyl 5-phosphate + NADPH + H(+)</text>
        <dbReference type="Rhea" id="RHEA:19541"/>
        <dbReference type="ChEBI" id="CHEBI:15378"/>
        <dbReference type="ChEBI" id="CHEBI:43474"/>
        <dbReference type="ChEBI" id="CHEBI:57783"/>
        <dbReference type="ChEBI" id="CHEBI:58066"/>
        <dbReference type="ChEBI" id="CHEBI:58274"/>
        <dbReference type="ChEBI" id="CHEBI:58349"/>
        <dbReference type="EC" id="1.2.1.41"/>
    </reaction>
</comment>
<dbReference type="InterPro" id="IPR016162">
    <property type="entry name" value="Ald_DH_N"/>
</dbReference>
<dbReference type="NCBIfam" id="NF001221">
    <property type="entry name" value="PRK00197.1"/>
    <property type="match status" value="1"/>
</dbReference>
<dbReference type="PANTHER" id="PTHR11063:SF8">
    <property type="entry name" value="DELTA-1-PYRROLINE-5-CARBOXYLATE SYNTHASE"/>
    <property type="match status" value="1"/>
</dbReference>
<keyword evidence="4 7" id="KW-0521">NADP</keyword>
<evidence type="ECO:0000256" key="7">
    <source>
        <dbReference type="HAMAP-Rule" id="MF_00412"/>
    </source>
</evidence>
<dbReference type="InterPro" id="IPR016163">
    <property type="entry name" value="Ald_DH_C"/>
</dbReference>
<keyword evidence="2 7" id="KW-0028">Amino-acid biosynthesis</keyword>
<protein>
    <recommendedName>
        <fullName evidence="7">Gamma-glutamyl phosphate reductase</fullName>
        <shortName evidence="7">GPR</shortName>
        <ecNumber evidence="7">1.2.1.41</ecNumber>
    </recommendedName>
    <alternativeName>
        <fullName evidence="7">Glutamate-5-semialdehyde dehydrogenase</fullName>
    </alternativeName>
    <alternativeName>
        <fullName evidence="7">Glutamyl-gamma-semialdehyde dehydrogenase</fullName>
        <shortName evidence="7">GSA dehydrogenase</shortName>
    </alternativeName>
</protein>
<keyword evidence="7" id="KW-0963">Cytoplasm</keyword>
<dbReference type="HAMAP" id="MF_00412">
    <property type="entry name" value="ProA"/>
    <property type="match status" value="1"/>
</dbReference>
<comment type="pathway">
    <text evidence="1 7">Amino-acid biosynthesis; L-proline biosynthesis; L-glutamate 5-semialdehyde from L-glutamate: step 2/2.</text>
</comment>
<dbReference type="PROSITE" id="PS01223">
    <property type="entry name" value="PROA"/>
    <property type="match status" value="1"/>
</dbReference>